<keyword evidence="1 4" id="KW-0378">Hydrolase</keyword>
<dbReference type="InterPro" id="IPR001279">
    <property type="entry name" value="Metallo-B-lactamas"/>
</dbReference>
<organism evidence="4 5">
    <name type="scientific">Oceanospirillum sediminis</name>
    <dbReference type="NCBI Taxonomy" id="2760088"/>
    <lineage>
        <taxon>Bacteria</taxon>
        <taxon>Pseudomonadati</taxon>
        <taxon>Pseudomonadota</taxon>
        <taxon>Gammaproteobacteria</taxon>
        <taxon>Oceanospirillales</taxon>
        <taxon>Oceanospirillaceae</taxon>
        <taxon>Oceanospirillum</taxon>
    </lineage>
</organism>
<dbReference type="InterPro" id="IPR011108">
    <property type="entry name" value="RMMBL"/>
</dbReference>
<evidence type="ECO:0000313" key="4">
    <source>
        <dbReference type="EMBL" id="MBB1485313.1"/>
    </source>
</evidence>
<dbReference type="Pfam" id="PF00753">
    <property type="entry name" value="Lactamase_B"/>
    <property type="match status" value="1"/>
</dbReference>
<feature type="domain" description="Metallo-beta-lactamase" evidence="2">
    <location>
        <begin position="16"/>
        <end position="203"/>
    </location>
</feature>
<evidence type="ECO:0000313" key="5">
    <source>
        <dbReference type="Proteomes" id="UP000565262"/>
    </source>
</evidence>
<dbReference type="SMART" id="SM01027">
    <property type="entry name" value="Beta-Casp"/>
    <property type="match status" value="1"/>
</dbReference>
<protein>
    <submittedName>
        <fullName evidence="4">MBL fold metallo-hydrolase</fullName>
    </submittedName>
</protein>
<evidence type="ECO:0000259" key="2">
    <source>
        <dbReference type="SMART" id="SM00849"/>
    </source>
</evidence>
<gene>
    <name evidence="4" type="ORF">H4O21_01590</name>
</gene>
<dbReference type="InterPro" id="IPR050698">
    <property type="entry name" value="MBL"/>
</dbReference>
<dbReference type="InterPro" id="IPR036866">
    <property type="entry name" value="RibonucZ/Hydroxyglut_hydro"/>
</dbReference>
<dbReference type="InterPro" id="IPR022712">
    <property type="entry name" value="Beta_Casp"/>
</dbReference>
<dbReference type="Proteomes" id="UP000565262">
    <property type="component" value="Unassembled WGS sequence"/>
</dbReference>
<dbReference type="Pfam" id="PF10996">
    <property type="entry name" value="Beta-Casp"/>
    <property type="match status" value="1"/>
</dbReference>
<dbReference type="GO" id="GO:0004521">
    <property type="term" value="F:RNA endonuclease activity"/>
    <property type="evidence" value="ECO:0007669"/>
    <property type="project" value="TreeGrafter"/>
</dbReference>
<reference evidence="4 5" key="1">
    <citation type="submission" date="2020-08" db="EMBL/GenBank/DDBJ databases">
        <title>Oceanospirillum sp. nov. isolated from marine sediment.</title>
        <authorList>
            <person name="Ji X."/>
        </authorList>
    </citation>
    <scope>NUCLEOTIDE SEQUENCE [LARGE SCALE GENOMIC DNA]</scope>
    <source>
        <strain evidence="4 5">D5</strain>
    </source>
</reference>
<evidence type="ECO:0000256" key="1">
    <source>
        <dbReference type="ARBA" id="ARBA00022801"/>
    </source>
</evidence>
<dbReference type="AlphaFoldDB" id="A0A839IIZ5"/>
<accession>A0A839IIZ5</accession>
<dbReference type="SUPFAM" id="SSF56281">
    <property type="entry name" value="Metallo-hydrolase/oxidoreductase"/>
    <property type="match status" value="1"/>
</dbReference>
<dbReference type="GO" id="GO:0016787">
    <property type="term" value="F:hydrolase activity"/>
    <property type="evidence" value="ECO:0007669"/>
    <property type="project" value="UniProtKB-KW"/>
</dbReference>
<evidence type="ECO:0000259" key="3">
    <source>
        <dbReference type="SMART" id="SM01027"/>
    </source>
</evidence>
<feature type="domain" description="Beta-Casp" evidence="3">
    <location>
        <begin position="269"/>
        <end position="402"/>
    </location>
</feature>
<dbReference type="Pfam" id="PF07521">
    <property type="entry name" value="RMMBL"/>
    <property type="match status" value="1"/>
</dbReference>
<proteinExistence type="predicted"/>
<sequence>MDYPVITHRGGASGVTGSCHQLWIDQNNSILVDCGLFQGQEASNGDNSFDQLKINFPVESVRAMVVTHVHIDHIGRLPYLLAAGFRGPIICSPPSAVLLPLVIEDALKIGFTRDKKLIERFLDQVQNQLVVLPYKVWYQIPVVSGLPARLRLKRAGHILGSAYVEADLFAGGDNRCVPINGGRGSESASRENTDNIRVVFSGDLGAPWSPLLPAPRSPYRADILVLESTYGDRLHEHRRDRRYQLQQYAQAALNKKGHLIIPAFSIGRTQELLYELEDIIHRAGPESPLKQLQIIVDSPLAARFTEAYRQLKVWWDSEARQRVQRGRHPLSFDALYTVDRHDEHLRTVQYLHKSHRSAVVIAASGMVSGGRIVNYLKAMLGDTRHQVLFTGYQARGTPGADILKYAPVGGWVLLDGQRYSIRAEAVRLSGYSAHADQKDLVNFVRRMREKPRQIRLVHGDDPARKALKQALLCQLDDDTDCDIVLPAESSAPG</sequence>
<dbReference type="EMBL" id="JACJFM010000001">
    <property type="protein sequence ID" value="MBB1485313.1"/>
    <property type="molecule type" value="Genomic_DNA"/>
</dbReference>
<dbReference type="CDD" id="cd16295">
    <property type="entry name" value="TTHA0252-CPSF-like_MBL-fold"/>
    <property type="match status" value="1"/>
</dbReference>
<dbReference type="Gene3D" id="3.60.15.10">
    <property type="entry name" value="Ribonuclease Z/Hydroxyacylglutathione hydrolase-like"/>
    <property type="match status" value="1"/>
</dbReference>
<comment type="caution">
    <text evidence="4">The sequence shown here is derived from an EMBL/GenBank/DDBJ whole genome shotgun (WGS) entry which is preliminary data.</text>
</comment>
<name>A0A839IIZ5_9GAMM</name>
<keyword evidence="5" id="KW-1185">Reference proteome</keyword>
<dbReference type="Gene3D" id="3.40.50.10890">
    <property type="match status" value="1"/>
</dbReference>
<dbReference type="PANTHER" id="PTHR11203:SF37">
    <property type="entry name" value="INTEGRATOR COMPLEX SUBUNIT 11"/>
    <property type="match status" value="1"/>
</dbReference>
<dbReference type="SMART" id="SM00849">
    <property type="entry name" value="Lactamase_B"/>
    <property type="match status" value="1"/>
</dbReference>
<dbReference type="PANTHER" id="PTHR11203">
    <property type="entry name" value="CLEAVAGE AND POLYADENYLATION SPECIFICITY FACTOR FAMILY MEMBER"/>
    <property type="match status" value="1"/>
</dbReference>
<dbReference type="RefSeq" id="WP_182807079.1">
    <property type="nucleotide sequence ID" value="NZ_JACJFM010000001.1"/>
</dbReference>